<dbReference type="Gene3D" id="1.10.260.40">
    <property type="entry name" value="lambda repressor-like DNA-binding domains"/>
    <property type="match status" value="1"/>
</dbReference>
<dbReference type="InterPro" id="IPR010982">
    <property type="entry name" value="Lambda_DNA-bd_dom_sf"/>
</dbReference>
<dbReference type="Proteomes" id="UP000484164">
    <property type="component" value="Unassembled WGS sequence"/>
</dbReference>
<reference evidence="2 3" key="1">
    <citation type="submission" date="2019-10" db="EMBL/GenBank/DDBJ databases">
        <title>Genome sequence of Phaeocystidibacter marisrubri JCM30614 (type strain).</title>
        <authorList>
            <person name="Bowman J.P."/>
        </authorList>
    </citation>
    <scope>NUCLEOTIDE SEQUENCE [LARGE SCALE GENOMIC DNA]</scope>
    <source>
        <strain evidence="2 3">JCM 30614</strain>
    </source>
</reference>
<protein>
    <submittedName>
        <fullName evidence="2">Helix-turn-helix domain-containing protein</fullName>
    </submittedName>
</protein>
<feature type="domain" description="HTH cro/C1-type" evidence="1">
    <location>
        <begin position="18"/>
        <end position="72"/>
    </location>
</feature>
<dbReference type="EMBL" id="WBVQ01000002">
    <property type="protein sequence ID" value="KAB2815636.1"/>
    <property type="molecule type" value="Genomic_DNA"/>
</dbReference>
<dbReference type="OrthoDB" id="1364214at2"/>
<organism evidence="2 3">
    <name type="scientific">Phaeocystidibacter marisrubri</name>
    <dbReference type="NCBI Taxonomy" id="1577780"/>
    <lineage>
        <taxon>Bacteria</taxon>
        <taxon>Pseudomonadati</taxon>
        <taxon>Bacteroidota</taxon>
        <taxon>Flavobacteriia</taxon>
        <taxon>Flavobacteriales</taxon>
        <taxon>Phaeocystidibacteraceae</taxon>
        <taxon>Phaeocystidibacter</taxon>
    </lineage>
</organism>
<dbReference type="RefSeq" id="WP_151693066.1">
    <property type="nucleotide sequence ID" value="NZ_BMGX01000001.1"/>
</dbReference>
<gene>
    <name evidence="2" type="ORF">F8C82_07995</name>
</gene>
<dbReference type="SMART" id="SM00530">
    <property type="entry name" value="HTH_XRE"/>
    <property type="match status" value="1"/>
</dbReference>
<dbReference type="GO" id="GO:0003677">
    <property type="term" value="F:DNA binding"/>
    <property type="evidence" value="ECO:0007669"/>
    <property type="project" value="InterPro"/>
</dbReference>
<dbReference type="InterPro" id="IPR053830">
    <property type="entry name" value="DUF6922"/>
</dbReference>
<dbReference type="Pfam" id="PF01381">
    <property type="entry name" value="HTH_3"/>
    <property type="match status" value="1"/>
</dbReference>
<dbReference type="SUPFAM" id="SSF47413">
    <property type="entry name" value="lambda repressor-like DNA-binding domains"/>
    <property type="match status" value="1"/>
</dbReference>
<dbReference type="PROSITE" id="PS50943">
    <property type="entry name" value="HTH_CROC1"/>
    <property type="match status" value="1"/>
</dbReference>
<evidence type="ECO:0000259" key="1">
    <source>
        <dbReference type="PROSITE" id="PS50943"/>
    </source>
</evidence>
<keyword evidence="3" id="KW-1185">Reference proteome</keyword>
<dbReference type="InterPro" id="IPR001387">
    <property type="entry name" value="Cro/C1-type_HTH"/>
</dbReference>
<name>A0A6L3ZDB6_9FLAO</name>
<dbReference type="CDD" id="cd00093">
    <property type="entry name" value="HTH_XRE"/>
    <property type="match status" value="1"/>
</dbReference>
<proteinExistence type="predicted"/>
<sequence>MSFPEIHKIRGVHPGAILKRELKSRSIRSSQLAAQIGEHKQTISAIINQRRAINPVLSIKLGKVFQIESDYFQMIQASYDTAVAKSKLSLDKPNLSVFREALFWDTSIDKIDWIEHKRFVIQRILERGNTEEILAMISFYGKSTIVEEIKQMGSSRLKAFEKNILEFELD</sequence>
<dbReference type="AlphaFoldDB" id="A0A6L3ZDB6"/>
<evidence type="ECO:0000313" key="2">
    <source>
        <dbReference type="EMBL" id="KAB2815636.1"/>
    </source>
</evidence>
<evidence type="ECO:0000313" key="3">
    <source>
        <dbReference type="Proteomes" id="UP000484164"/>
    </source>
</evidence>
<comment type="caution">
    <text evidence="2">The sequence shown here is derived from an EMBL/GenBank/DDBJ whole genome shotgun (WGS) entry which is preliminary data.</text>
</comment>
<accession>A0A6L3ZDB6</accession>
<dbReference type="Pfam" id="PF21956">
    <property type="entry name" value="DUF6922"/>
    <property type="match status" value="1"/>
</dbReference>